<feature type="region of interest" description="Disordered" evidence="1">
    <location>
        <begin position="21"/>
        <end position="40"/>
    </location>
</feature>
<dbReference type="EMBL" id="HBIA01002103">
    <property type="protein sequence ID" value="CAE0229349.1"/>
    <property type="molecule type" value="Transcribed_RNA"/>
</dbReference>
<name>A0A7S3CK85_9SPIT</name>
<proteinExistence type="predicted"/>
<dbReference type="AlphaFoldDB" id="A0A7S3CK85"/>
<evidence type="ECO:0000313" key="2">
    <source>
        <dbReference type="EMBL" id="CAE0229349.1"/>
    </source>
</evidence>
<sequence>MGFNYQKTKIDDLQRYKDQKHDKINEHITSHTSKHDKYNEKDHKKHIGNIVGGNTDSFGDVVNENGHLAIKLLNLDSIGLDSLYDLQDLQNIQVVPVQVLSASDYY</sequence>
<accession>A0A7S3CK85</accession>
<evidence type="ECO:0000256" key="1">
    <source>
        <dbReference type="SAM" id="MobiDB-lite"/>
    </source>
</evidence>
<gene>
    <name evidence="2" type="ORF">SRAS04492_LOCUS1133</name>
</gene>
<reference evidence="2" key="1">
    <citation type="submission" date="2021-01" db="EMBL/GenBank/DDBJ databases">
        <authorList>
            <person name="Corre E."/>
            <person name="Pelletier E."/>
            <person name="Niang G."/>
            <person name="Scheremetjew M."/>
            <person name="Finn R."/>
            <person name="Kale V."/>
            <person name="Holt S."/>
            <person name="Cochrane G."/>
            <person name="Meng A."/>
            <person name="Brown T."/>
            <person name="Cohen L."/>
        </authorList>
    </citation>
    <scope>NUCLEOTIDE SEQUENCE</scope>
    <source>
        <strain evidence="2">Ras09</strain>
    </source>
</reference>
<organism evidence="2">
    <name type="scientific">Strombidium rassoulzadegani</name>
    <dbReference type="NCBI Taxonomy" id="1082188"/>
    <lineage>
        <taxon>Eukaryota</taxon>
        <taxon>Sar</taxon>
        <taxon>Alveolata</taxon>
        <taxon>Ciliophora</taxon>
        <taxon>Intramacronucleata</taxon>
        <taxon>Spirotrichea</taxon>
        <taxon>Oligotrichia</taxon>
        <taxon>Strombidiidae</taxon>
        <taxon>Strombidium</taxon>
    </lineage>
</organism>
<protein>
    <submittedName>
        <fullName evidence="2">Uncharacterized protein</fullName>
    </submittedName>
</protein>